<evidence type="ECO:0000259" key="6">
    <source>
        <dbReference type="PROSITE" id="PS51352"/>
    </source>
</evidence>
<keyword evidence="8" id="KW-1185">Reference proteome</keyword>
<dbReference type="EMBL" id="SLZW01000003">
    <property type="protein sequence ID" value="TCS63645.1"/>
    <property type="molecule type" value="Genomic_DNA"/>
</dbReference>
<dbReference type="NCBIfam" id="TIGR00385">
    <property type="entry name" value="dsbE"/>
    <property type="match status" value="1"/>
</dbReference>
<evidence type="ECO:0000256" key="4">
    <source>
        <dbReference type="ARBA" id="ARBA00023157"/>
    </source>
</evidence>
<comment type="similarity">
    <text evidence="2">Belongs to the thioredoxin family. DsbE subfamily.</text>
</comment>
<evidence type="ECO:0000313" key="7">
    <source>
        <dbReference type="EMBL" id="TCS63645.1"/>
    </source>
</evidence>
<comment type="subcellular location">
    <subcellularLocation>
        <location evidence="1">Cell envelope</location>
    </subcellularLocation>
</comment>
<evidence type="ECO:0000256" key="5">
    <source>
        <dbReference type="ARBA" id="ARBA00023284"/>
    </source>
</evidence>
<evidence type="ECO:0000256" key="3">
    <source>
        <dbReference type="ARBA" id="ARBA00022748"/>
    </source>
</evidence>
<dbReference type="OrthoDB" id="9799347at2"/>
<keyword evidence="3" id="KW-0201">Cytochrome c-type biogenesis</keyword>
<accession>A0A4R3JDZ0</accession>
<keyword evidence="4" id="KW-1015">Disulfide bond</keyword>
<sequence length="178" mass="19723">MRRLVFLVPLGIFAVLVVYFAVGLTKDPKILPSVLINREVPPFDLPAIQGPFKGFANRDLIGQVTLVNVFGSWCIACRAEHPFLVQIKSQGAVPIYGIDWREVNRVDGPAWLARLGNPYTRVGDDPDSAVAIAFGVTGAPESFIVDKKGVIRYKQIGPITPEAWDRTMLPLIRELQKQ</sequence>
<dbReference type="Pfam" id="PF08534">
    <property type="entry name" value="Redoxin"/>
    <property type="match status" value="1"/>
</dbReference>
<evidence type="ECO:0000256" key="1">
    <source>
        <dbReference type="ARBA" id="ARBA00004196"/>
    </source>
</evidence>
<dbReference type="PANTHER" id="PTHR42852">
    <property type="entry name" value="THIOL:DISULFIDE INTERCHANGE PROTEIN DSBE"/>
    <property type="match status" value="1"/>
</dbReference>
<keyword evidence="5" id="KW-0676">Redox-active center</keyword>
<dbReference type="SUPFAM" id="SSF52833">
    <property type="entry name" value="Thioredoxin-like"/>
    <property type="match status" value="1"/>
</dbReference>
<dbReference type="PROSITE" id="PS51352">
    <property type="entry name" value="THIOREDOXIN_2"/>
    <property type="match status" value="1"/>
</dbReference>
<organism evidence="7 8">
    <name type="scientific">Varunaivibrio sulfuroxidans</name>
    <dbReference type="NCBI Taxonomy" id="1773489"/>
    <lineage>
        <taxon>Bacteria</taxon>
        <taxon>Pseudomonadati</taxon>
        <taxon>Pseudomonadota</taxon>
        <taxon>Alphaproteobacteria</taxon>
        <taxon>Rhodospirillales</taxon>
        <taxon>Magnetovibrionaceae</taxon>
        <taxon>Varunaivibrio</taxon>
    </lineage>
</organism>
<dbReference type="InterPro" id="IPR013766">
    <property type="entry name" value="Thioredoxin_domain"/>
</dbReference>
<dbReference type="GO" id="GO:0030288">
    <property type="term" value="C:outer membrane-bounded periplasmic space"/>
    <property type="evidence" value="ECO:0007669"/>
    <property type="project" value="InterPro"/>
</dbReference>
<gene>
    <name evidence="7" type="ORF">EDD55_103268</name>
</gene>
<name>A0A4R3JDZ0_9PROT</name>
<dbReference type="InterPro" id="IPR004799">
    <property type="entry name" value="Periplasmic_diS_OxRdtase_DsbE"/>
</dbReference>
<dbReference type="RefSeq" id="WP_132938606.1">
    <property type="nucleotide sequence ID" value="NZ_CP119676.1"/>
</dbReference>
<reference evidence="7 8" key="1">
    <citation type="submission" date="2019-03" db="EMBL/GenBank/DDBJ databases">
        <title>Genomic Encyclopedia of Type Strains, Phase IV (KMG-IV): sequencing the most valuable type-strain genomes for metagenomic binning, comparative biology and taxonomic classification.</title>
        <authorList>
            <person name="Goeker M."/>
        </authorList>
    </citation>
    <scope>NUCLEOTIDE SEQUENCE [LARGE SCALE GENOMIC DNA]</scope>
    <source>
        <strain evidence="7 8">DSM 101688</strain>
    </source>
</reference>
<dbReference type="CDD" id="cd03010">
    <property type="entry name" value="TlpA_like_DsbE"/>
    <property type="match status" value="1"/>
</dbReference>
<proteinExistence type="inferred from homology"/>
<dbReference type="GO" id="GO:0017004">
    <property type="term" value="P:cytochrome complex assembly"/>
    <property type="evidence" value="ECO:0007669"/>
    <property type="project" value="UniProtKB-KW"/>
</dbReference>
<dbReference type="AlphaFoldDB" id="A0A4R3JDZ0"/>
<dbReference type="GO" id="GO:0015036">
    <property type="term" value="F:disulfide oxidoreductase activity"/>
    <property type="evidence" value="ECO:0007669"/>
    <property type="project" value="InterPro"/>
</dbReference>
<feature type="domain" description="Thioredoxin" evidence="6">
    <location>
        <begin position="34"/>
        <end position="177"/>
    </location>
</feature>
<dbReference type="InterPro" id="IPR036249">
    <property type="entry name" value="Thioredoxin-like_sf"/>
</dbReference>
<dbReference type="Proteomes" id="UP000295304">
    <property type="component" value="Unassembled WGS sequence"/>
</dbReference>
<dbReference type="InterPro" id="IPR013740">
    <property type="entry name" value="Redoxin"/>
</dbReference>
<comment type="caution">
    <text evidence="7">The sequence shown here is derived from an EMBL/GenBank/DDBJ whole genome shotgun (WGS) entry which is preliminary data.</text>
</comment>
<dbReference type="Gene3D" id="3.40.30.10">
    <property type="entry name" value="Glutaredoxin"/>
    <property type="match status" value="1"/>
</dbReference>
<evidence type="ECO:0000313" key="8">
    <source>
        <dbReference type="Proteomes" id="UP000295304"/>
    </source>
</evidence>
<protein>
    <submittedName>
        <fullName evidence="7">Cytochrome c biogenesis protein CcmG/thiol:disulfide interchange protein DsbE</fullName>
    </submittedName>
</protein>
<dbReference type="InterPro" id="IPR050553">
    <property type="entry name" value="Thioredoxin_ResA/DsbE_sf"/>
</dbReference>
<evidence type="ECO:0000256" key="2">
    <source>
        <dbReference type="ARBA" id="ARBA00007758"/>
    </source>
</evidence>
<dbReference type="PANTHER" id="PTHR42852:SF6">
    <property type="entry name" value="THIOL:DISULFIDE INTERCHANGE PROTEIN DSBE"/>
    <property type="match status" value="1"/>
</dbReference>